<keyword evidence="2" id="KW-1185">Reference proteome</keyword>
<evidence type="ECO:0000313" key="1">
    <source>
        <dbReference type="EMBL" id="KAF2630255.1"/>
    </source>
</evidence>
<evidence type="ECO:0000313" key="2">
    <source>
        <dbReference type="Proteomes" id="UP000799754"/>
    </source>
</evidence>
<reference evidence="1" key="1">
    <citation type="journal article" date="2020" name="Stud. Mycol.">
        <title>101 Dothideomycetes genomes: a test case for predicting lifestyles and emergence of pathogens.</title>
        <authorList>
            <person name="Haridas S."/>
            <person name="Albert R."/>
            <person name="Binder M."/>
            <person name="Bloem J."/>
            <person name="Labutti K."/>
            <person name="Salamov A."/>
            <person name="Andreopoulos B."/>
            <person name="Baker S."/>
            <person name="Barry K."/>
            <person name="Bills G."/>
            <person name="Bluhm B."/>
            <person name="Cannon C."/>
            <person name="Castanera R."/>
            <person name="Culley D."/>
            <person name="Daum C."/>
            <person name="Ezra D."/>
            <person name="Gonzalez J."/>
            <person name="Henrissat B."/>
            <person name="Kuo A."/>
            <person name="Liang C."/>
            <person name="Lipzen A."/>
            <person name="Lutzoni F."/>
            <person name="Magnuson J."/>
            <person name="Mondo S."/>
            <person name="Nolan M."/>
            <person name="Ohm R."/>
            <person name="Pangilinan J."/>
            <person name="Park H.-J."/>
            <person name="Ramirez L."/>
            <person name="Alfaro M."/>
            <person name="Sun H."/>
            <person name="Tritt A."/>
            <person name="Yoshinaga Y."/>
            <person name="Zwiers L.-H."/>
            <person name="Turgeon B."/>
            <person name="Goodwin S."/>
            <person name="Spatafora J."/>
            <person name="Crous P."/>
            <person name="Grigoriev I."/>
        </authorList>
    </citation>
    <scope>NUCLEOTIDE SEQUENCE</scope>
    <source>
        <strain evidence="1">CBS 525.71</strain>
    </source>
</reference>
<gene>
    <name evidence="1" type="ORF">BU25DRAFT_255008</name>
</gene>
<dbReference type="Proteomes" id="UP000799754">
    <property type="component" value="Unassembled WGS sequence"/>
</dbReference>
<accession>A0ACB6S7K9</accession>
<sequence>MSPTRRKAAYTNGPRTPRSPHIASRAPCPDDRPSISHSLTWTCNSLHRRCCGSSVLRLGWSHKGRRGSSSSIGAFSSSVSKTVVHFPAAALLGATRVQY</sequence>
<comment type="caution">
    <text evidence="1">The sequence shown here is derived from an EMBL/GenBank/DDBJ whole genome shotgun (WGS) entry which is preliminary data.</text>
</comment>
<protein>
    <submittedName>
        <fullName evidence="1">Uncharacterized protein</fullName>
    </submittedName>
</protein>
<organism evidence="1 2">
    <name type="scientific">Macroventuria anomochaeta</name>
    <dbReference type="NCBI Taxonomy" id="301207"/>
    <lineage>
        <taxon>Eukaryota</taxon>
        <taxon>Fungi</taxon>
        <taxon>Dikarya</taxon>
        <taxon>Ascomycota</taxon>
        <taxon>Pezizomycotina</taxon>
        <taxon>Dothideomycetes</taxon>
        <taxon>Pleosporomycetidae</taxon>
        <taxon>Pleosporales</taxon>
        <taxon>Pleosporineae</taxon>
        <taxon>Didymellaceae</taxon>
        <taxon>Macroventuria</taxon>
    </lineage>
</organism>
<proteinExistence type="predicted"/>
<dbReference type="EMBL" id="MU006707">
    <property type="protein sequence ID" value="KAF2630255.1"/>
    <property type="molecule type" value="Genomic_DNA"/>
</dbReference>
<name>A0ACB6S7K9_9PLEO</name>